<dbReference type="OrthoDB" id="1260598at2"/>
<protein>
    <submittedName>
        <fullName evidence="2">Tissue inhibitor of metalloproteinase</fullName>
    </submittedName>
</protein>
<feature type="chain" id="PRO_5015890656" evidence="1">
    <location>
        <begin position="19"/>
        <end position="148"/>
    </location>
</feature>
<dbReference type="PROSITE" id="PS51257">
    <property type="entry name" value="PROKAR_LIPOPROTEIN"/>
    <property type="match status" value="1"/>
</dbReference>
<keyword evidence="3" id="KW-1185">Reference proteome</keyword>
<organism evidence="2 3">
    <name type="scientific">Winogradskyella epiphytica</name>
    <dbReference type="NCBI Taxonomy" id="262005"/>
    <lineage>
        <taxon>Bacteria</taxon>
        <taxon>Pseudomonadati</taxon>
        <taxon>Bacteroidota</taxon>
        <taxon>Flavobacteriia</taxon>
        <taxon>Flavobacteriales</taxon>
        <taxon>Flavobacteriaceae</taxon>
        <taxon>Winogradskyella</taxon>
    </lineage>
</organism>
<dbReference type="SUPFAM" id="SSF50242">
    <property type="entry name" value="TIMP-like"/>
    <property type="match status" value="1"/>
</dbReference>
<dbReference type="EMBL" id="QJTD01000017">
    <property type="protein sequence ID" value="PYE78798.1"/>
    <property type="molecule type" value="Genomic_DNA"/>
</dbReference>
<dbReference type="AlphaFoldDB" id="A0A2V4XFG2"/>
<dbReference type="InterPro" id="IPR008993">
    <property type="entry name" value="TIMP-like_OB-fold"/>
</dbReference>
<dbReference type="Proteomes" id="UP000248054">
    <property type="component" value="Unassembled WGS sequence"/>
</dbReference>
<comment type="caution">
    <text evidence="2">The sequence shown here is derived from an EMBL/GenBank/DDBJ whole genome shotgun (WGS) entry which is preliminary data.</text>
</comment>
<evidence type="ECO:0000313" key="3">
    <source>
        <dbReference type="Proteomes" id="UP000248054"/>
    </source>
</evidence>
<proteinExistence type="predicted"/>
<gene>
    <name evidence="2" type="ORF">DFQ11_1179</name>
</gene>
<feature type="signal peptide" evidence="1">
    <location>
        <begin position="1"/>
        <end position="18"/>
    </location>
</feature>
<keyword evidence="1" id="KW-0732">Signal</keyword>
<reference evidence="2 3" key="1">
    <citation type="submission" date="2018-06" db="EMBL/GenBank/DDBJ databases">
        <title>Genomic Encyclopedia of Type Strains, Phase III (KMG-III): the genomes of soil and plant-associated and newly described type strains.</title>
        <authorList>
            <person name="Whitman W."/>
        </authorList>
    </citation>
    <scope>NUCLEOTIDE SEQUENCE [LARGE SCALE GENOMIC DNA]</scope>
    <source>
        <strain evidence="2 3">CECT 7945</strain>
    </source>
</reference>
<accession>A0A2V4XFG2</accession>
<evidence type="ECO:0000256" key="1">
    <source>
        <dbReference type="SAM" id="SignalP"/>
    </source>
</evidence>
<evidence type="ECO:0000313" key="2">
    <source>
        <dbReference type="EMBL" id="PYE78798.1"/>
    </source>
</evidence>
<dbReference type="RefSeq" id="WP_110476602.1">
    <property type="nucleotide sequence ID" value="NZ_BMWQ01000018.1"/>
</dbReference>
<name>A0A2V4XFG2_9FLAO</name>
<dbReference type="Gene3D" id="2.40.50.120">
    <property type="match status" value="1"/>
</dbReference>
<sequence length="148" mass="16692">MKNAILILTLFFSIGSYACDCDGILTIEKAFKHSEKVFTGKIISIDPYNSKVYENGDETIEEYSNVKVKIEITNSFKGNSKKIIEIITGIGGGDCGYDFILGEEYLIFAYDNGIYTEKNDGIMETTICDGNGKMSDRKEWMNYLKKLK</sequence>